<evidence type="ECO:0000313" key="2">
    <source>
        <dbReference type="Proteomes" id="UP000001116"/>
    </source>
</evidence>
<dbReference type="GO" id="GO:0016740">
    <property type="term" value="F:transferase activity"/>
    <property type="evidence" value="ECO:0007669"/>
    <property type="project" value="UniProtKB-KW"/>
</dbReference>
<evidence type="ECO:0000313" key="1">
    <source>
        <dbReference type="EMBL" id="ABS04264.1"/>
    </source>
</evidence>
<dbReference type="KEGG" id="kra:Krad_2794"/>
<reference evidence="2" key="1">
    <citation type="journal article" date="2008" name="PLoS ONE">
        <title>Survival in nuclear waste, extreme resistance, and potential applications gleaned from the genome sequence of Kineococcus radiotolerans SRS30216.</title>
        <authorList>
            <person name="Bagwell C.E."/>
            <person name="Bhat S."/>
            <person name="Hawkins G.M."/>
            <person name="Smith B.W."/>
            <person name="Biswas T."/>
            <person name="Hoover T.R."/>
            <person name="Saunders E."/>
            <person name="Han C.S."/>
            <person name="Tsodikov O.V."/>
            <person name="Shimkets L.J."/>
        </authorList>
    </citation>
    <scope>NUCLEOTIDE SEQUENCE [LARGE SCALE GENOMIC DNA]</scope>
    <source>
        <strain evidence="2">ATCC BAA-149 / DSM 14245 / SRS30216</strain>
    </source>
</reference>
<dbReference type="AlphaFoldDB" id="A6WBS5"/>
<accession>A6WBS5</accession>
<sequence length="338" mass="35162">MNPGEPPVQWRRVWPRRSGDPAAGLVLEGTDAGGRVVAGTADATGAPVRLRTEDPRLPALSGVVGSVVGHRWGKRAVVRRPDRFVKLATARATRTALDRRATLSAALSGRDGAPDLVDVLRAGEDVLELRPVAGTGLTALLAGGDTAACVRAGRRTARATTALAACGADLPEHDDEAEAAVLTRWVTDAEAFGTAPRALRRAAGTALEALRRSRPGPSVPTHRDLHDGQVLLGSRVTFLDVDTAALADPALDVANLLAHLDLAAARGHRAQARAVAEGLWRGWGEHGHPAAGDPARVAALRAVARCRIVAVHSFRGLPPGTAEELLSPCGGADPVLGW</sequence>
<dbReference type="SUPFAM" id="SSF56112">
    <property type="entry name" value="Protein kinase-like (PK-like)"/>
    <property type="match status" value="1"/>
</dbReference>
<gene>
    <name evidence="1" type="ordered locus">Krad_2794</name>
</gene>
<dbReference type="Gene3D" id="3.90.1200.10">
    <property type="match status" value="1"/>
</dbReference>
<name>A6WBS5_KINRD</name>
<keyword evidence="2" id="KW-1185">Reference proteome</keyword>
<protein>
    <submittedName>
        <fullName evidence="1">Aminoglycoside phosphotransferase</fullName>
    </submittedName>
</protein>
<dbReference type="InterPro" id="IPR011009">
    <property type="entry name" value="Kinase-like_dom_sf"/>
</dbReference>
<dbReference type="HOGENOM" id="CLU_757870_0_0_11"/>
<organism evidence="1 2">
    <name type="scientific">Kineococcus radiotolerans (strain ATCC BAA-149 / DSM 14245 / SRS30216)</name>
    <dbReference type="NCBI Taxonomy" id="266940"/>
    <lineage>
        <taxon>Bacteria</taxon>
        <taxon>Bacillati</taxon>
        <taxon>Actinomycetota</taxon>
        <taxon>Actinomycetes</taxon>
        <taxon>Kineosporiales</taxon>
        <taxon>Kineosporiaceae</taxon>
        <taxon>Kineococcus</taxon>
    </lineage>
</organism>
<proteinExistence type="predicted"/>
<dbReference type="RefSeq" id="WP_012087496.1">
    <property type="nucleotide sequence ID" value="NC_009664.2"/>
</dbReference>
<dbReference type="eggNOG" id="COG3173">
    <property type="taxonomic scope" value="Bacteria"/>
</dbReference>
<dbReference type="OrthoDB" id="7842280at2"/>
<dbReference type="STRING" id="266940.Krad_2794"/>
<dbReference type="EMBL" id="CP000750">
    <property type="protein sequence ID" value="ABS04264.1"/>
    <property type="molecule type" value="Genomic_DNA"/>
</dbReference>
<dbReference type="Proteomes" id="UP000001116">
    <property type="component" value="Chromosome"/>
</dbReference>